<organism evidence="2 3">
    <name type="scientific">Macrophomina phaseolina</name>
    <dbReference type="NCBI Taxonomy" id="35725"/>
    <lineage>
        <taxon>Eukaryota</taxon>
        <taxon>Fungi</taxon>
        <taxon>Dikarya</taxon>
        <taxon>Ascomycota</taxon>
        <taxon>Pezizomycotina</taxon>
        <taxon>Dothideomycetes</taxon>
        <taxon>Dothideomycetes incertae sedis</taxon>
        <taxon>Botryosphaeriales</taxon>
        <taxon>Botryosphaeriaceae</taxon>
        <taxon>Macrophomina</taxon>
    </lineage>
</organism>
<accession>A0ABQ8FVE3</accession>
<evidence type="ECO:0000313" key="3">
    <source>
        <dbReference type="Proteomes" id="UP000774617"/>
    </source>
</evidence>
<keyword evidence="1" id="KW-1133">Transmembrane helix</keyword>
<dbReference type="EMBL" id="JAGTJR010000047">
    <property type="protein sequence ID" value="KAH7029940.1"/>
    <property type="molecule type" value="Genomic_DNA"/>
</dbReference>
<name>A0ABQ8FVE3_9PEZI</name>
<keyword evidence="1" id="KW-0812">Transmembrane</keyword>
<keyword evidence="3" id="KW-1185">Reference proteome</keyword>
<gene>
    <name evidence="2" type="ORF">B0J12DRAFT_682665</name>
</gene>
<feature type="transmembrane region" description="Helical" evidence="1">
    <location>
        <begin position="315"/>
        <end position="340"/>
    </location>
</feature>
<evidence type="ECO:0000313" key="2">
    <source>
        <dbReference type="EMBL" id="KAH7029940.1"/>
    </source>
</evidence>
<proteinExistence type="predicted"/>
<keyword evidence="1" id="KW-0472">Membrane</keyword>
<protein>
    <submittedName>
        <fullName evidence="2">Uncharacterized protein</fullName>
    </submittedName>
</protein>
<reference evidence="2 3" key="1">
    <citation type="journal article" date="2021" name="Nat. Commun.">
        <title>Genetic determinants of endophytism in the Arabidopsis root mycobiome.</title>
        <authorList>
            <person name="Mesny F."/>
            <person name="Miyauchi S."/>
            <person name="Thiergart T."/>
            <person name="Pickel B."/>
            <person name="Atanasova L."/>
            <person name="Karlsson M."/>
            <person name="Huettel B."/>
            <person name="Barry K.W."/>
            <person name="Haridas S."/>
            <person name="Chen C."/>
            <person name="Bauer D."/>
            <person name="Andreopoulos W."/>
            <person name="Pangilinan J."/>
            <person name="LaButti K."/>
            <person name="Riley R."/>
            <person name="Lipzen A."/>
            <person name="Clum A."/>
            <person name="Drula E."/>
            <person name="Henrissat B."/>
            <person name="Kohler A."/>
            <person name="Grigoriev I.V."/>
            <person name="Martin F.M."/>
            <person name="Hacquard S."/>
        </authorList>
    </citation>
    <scope>NUCLEOTIDE SEQUENCE [LARGE SCALE GENOMIC DNA]</scope>
    <source>
        <strain evidence="2 3">MPI-SDFR-AT-0080</strain>
    </source>
</reference>
<evidence type="ECO:0000256" key="1">
    <source>
        <dbReference type="SAM" id="Phobius"/>
    </source>
</evidence>
<sequence length="379" mass="43751">MGPPEKQSEIQVNIYHNIPNLGRDQKIGLLQKIWPEVGVVRSEYNEQNYKEFFGYLSEECKMLDANKSEFVGETLDAHLPLLEKLGEKINLTQKDLVHQLQKDFPDTNPLRVRKSLELISRILLTLNIRSPGVVVGRSYARERKIEWPVDSSLVHVINQQFQRKPVSRNSSVPDAFSAARLKMMGIQIEWTNNLADHLLYDENTVWVYQHKVCLWNHTKQNNGAFQKKFLLETIDTLNLLFPANDKDTERLLKMDEKGYITGQGLLGRGRKRNIEHYEYWGENLQALVNKFDSGPRHMRKALFWTQGDTLGRLNLWITLLVALLTVVTIAFGGAQVAYAVKQYKLSLEQYGLAVKQYDLDRAEICSRNNLPEQLQRVCA</sequence>
<comment type="caution">
    <text evidence="2">The sequence shown here is derived from an EMBL/GenBank/DDBJ whole genome shotgun (WGS) entry which is preliminary data.</text>
</comment>
<dbReference type="Proteomes" id="UP000774617">
    <property type="component" value="Unassembled WGS sequence"/>
</dbReference>